<protein>
    <recommendedName>
        <fullName evidence="1">Zinc finger PMZ-type domain-containing protein</fullName>
    </recommendedName>
</protein>
<dbReference type="GO" id="GO:0008270">
    <property type="term" value="F:zinc ion binding"/>
    <property type="evidence" value="ECO:0007669"/>
    <property type="project" value="InterPro"/>
</dbReference>
<dbReference type="PANTHER" id="PTHR31973">
    <property type="entry name" value="POLYPROTEIN, PUTATIVE-RELATED"/>
    <property type="match status" value="1"/>
</dbReference>
<evidence type="ECO:0000259" key="1">
    <source>
        <dbReference type="SMART" id="SM00575"/>
    </source>
</evidence>
<feature type="domain" description="Zinc finger PMZ-type" evidence="1">
    <location>
        <begin position="265"/>
        <end position="292"/>
    </location>
</feature>
<dbReference type="SMART" id="SM00575">
    <property type="entry name" value="ZnF_PMZ"/>
    <property type="match status" value="1"/>
</dbReference>
<dbReference type="PANTHER" id="PTHR31973:SF195">
    <property type="entry name" value="MUDR FAMILY TRANSPOSASE"/>
    <property type="match status" value="1"/>
</dbReference>
<dbReference type="Proteomes" id="UP001281410">
    <property type="component" value="Unassembled WGS sequence"/>
</dbReference>
<reference evidence="2" key="1">
    <citation type="journal article" date="2023" name="Plant J.">
        <title>Genome sequences and population genomics provide insights into the demographic history, inbreeding, and mutation load of two 'living fossil' tree species of Dipteronia.</title>
        <authorList>
            <person name="Feng Y."/>
            <person name="Comes H.P."/>
            <person name="Chen J."/>
            <person name="Zhu S."/>
            <person name="Lu R."/>
            <person name="Zhang X."/>
            <person name="Li P."/>
            <person name="Qiu J."/>
            <person name="Olsen K.M."/>
            <person name="Qiu Y."/>
        </authorList>
    </citation>
    <scope>NUCLEOTIDE SEQUENCE</scope>
    <source>
        <strain evidence="2">NBL</strain>
    </source>
</reference>
<evidence type="ECO:0000313" key="3">
    <source>
        <dbReference type="Proteomes" id="UP001281410"/>
    </source>
</evidence>
<keyword evidence="3" id="KW-1185">Reference proteome</keyword>
<dbReference type="EMBL" id="JANJYJ010000002">
    <property type="protein sequence ID" value="KAK3225464.1"/>
    <property type="molecule type" value="Genomic_DNA"/>
</dbReference>
<proteinExistence type="predicted"/>
<sequence>MLKQCNPGTLTNIKTYSQDLFKYGFMAFGVYLQGFNHVISPVIAIDAAYLIGSVSGVLLIASPKDRDSQIYPLAFGFAASECIISALKKVYLAAHHAFCVFHIAQKFKRSSKSRCMARQFFYQACSKYLREECDIDLQQMAACNQRYYNDVMDIGVDKFTRANCPKNRYQMMSTQLAESMNSALLDLRKLPIASLAVLIRDMMQKWFHNRRTIANRLSSDLTLEADKHIHERVDSSYKCIVHPLLYHSYNITKKQNNFIIDCQAKTCACREWDLKKLPYRHALDCANFSCSFSSFVTKKGRHRCVRSTQVCDHPLTTCKNVWAAASQGQRYNWT</sequence>
<organism evidence="2 3">
    <name type="scientific">Dipteronia sinensis</name>
    <dbReference type="NCBI Taxonomy" id="43782"/>
    <lineage>
        <taxon>Eukaryota</taxon>
        <taxon>Viridiplantae</taxon>
        <taxon>Streptophyta</taxon>
        <taxon>Embryophyta</taxon>
        <taxon>Tracheophyta</taxon>
        <taxon>Spermatophyta</taxon>
        <taxon>Magnoliopsida</taxon>
        <taxon>eudicotyledons</taxon>
        <taxon>Gunneridae</taxon>
        <taxon>Pentapetalae</taxon>
        <taxon>rosids</taxon>
        <taxon>malvids</taxon>
        <taxon>Sapindales</taxon>
        <taxon>Sapindaceae</taxon>
        <taxon>Hippocastanoideae</taxon>
        <taxon>Acereae</taxon>
        <taxon>Dipteronia</taxon>
    </lineage>
</organism>
<name>A0AAE0AXK1_9ROSI</name>
<dbReference type="AlphaFoldDB" id="A0AAE0AXK1"/>
<comment type="caution">
    <text evidence="2">The sequence shown here is derived from an EMBL/GenBank/DDBJ whole genome shotgun (WGS) entry which is preliminary data.</text>
</comment>
<gene>
    <name evidence="2" type="ORF">Dsin_005326</name>
</gene>
<accession>A0AAE0AXK1</accession>
<dbReference type="InterPro" id="IPR006564">
    <property type="entry name" value="Znf_PMZ"/>
</dbReference>
<evidence type="ECO:0000313" key="2">
    <source>
        <dbReference type="EMBL" id="KAK3225464.1"/>
    </source>
</evidence>